<evidence type="ECO:0000313" key="4">
    <source>
        <dbReference type="Proteomes" id="UP001207918"/>
    </source>
</evidence>
<dbReference type="Pfam" id="PF11127">
    <property type="entry name" value="YgaP-like_TM"/>
    <property type="match status" value="1"/>
</dbReference>
<protein>
    <submittedName>
        <fullName evidence="3">DUF2892 domain-containing protein</fullName>
    </submittedName>
</protein>
<feature type="transmembrane region" description="Helical" evidence="1">
    <location>
        <begin position="12"/>
        <end position="30"/>
    </location>
</feature>
<keyword evidence="4" id="KW-1185">Reference proteome</keyword>
<evidence type="ECO:0000259" key="2">
    <source>
        <dbReference type="Pfam" id="PF11127"/>
    </source>
</evidence>
<proteinExistence type="predicted"/>
<reference evidence="3 4" key="1">
    <citation type="submission" date="2021-03" db="EMBL/GenBank/DDBJ databases">
        <title>Aliifodinibius sp. nov., a new bacterium isolated from saline soil.</title>
        <authorList>
            <person name="Galisteo C."/>
            <person name="De La Haba R."/>
            <person name="Sanchez-Porro C."/>
            <person name="Ventosa A."/>
        </authorList>
    </citation>
    <scope>NUCLEOTIDE SEQUENCE [LARGE SCALE GENOMIC DNA]</scope>
    <source>
        <strain evidence="3 4">1BSP15-2V2</strain>
    </source>
</reference>
<keyword evidence="1" id="KW-1133">Transmembrane helix</keyword>
<feature type="domain" description="Inner membrane protein YgaP-like transmembrane" evidence="2">
    <location>
        <begin position="1"/>
        <end position="57"/>
    </location>
</feature>
<keyword evidence="1" id="KW-0472">Membrane</keyword>
<keyword evidence="1" id="KW-0812">Transmembrane</keyword>
<feature type="transmembrane region" description="Helical" evidence="1">
    <location>
        <begin position="36"/>
        <end position="61"/>
    </location>
</feature>
<evidence type="ECO:0000313" key="3">
    <source>
        <dbReference type="EMBL" id="MCW9705856.1"/>
    </source>
</evidence>
<dbReference type="Proteomes" id="UP001207918">
    <property type="component" value="Unassembled WGS sequence"/>
</dbReference>
<name>A0ABT3PIU8_9BACT</name>
<dbReference type="RefSeq" id="WP_350356670.1">
    <property type="nucleotide sequence ID" value="NZ_JAGGJA010000002.1"/>
</dbReference>
<gene>
    <name evidence="3" type="ORF">J6I44_03285</name>
</gene>
<dbReference type="EMBL" id="JAGGJA010000002">
    <property type="protein sequence ID" value="MCW9705856.1"/>
    <property type="molecule type" value="Genomic_DNA"/>
</dbReference>
<sequence length="67" mass="7717">METNIGNIDRIIRLMLGTFILVLGVYYQNWWGTVGLIPLITGTIEYCPIYSLLGISSYHGFHRVKER</sequence>
<accession>A0ABT3PIU8</accession>
<evidence type="ECO:0000256" key="1">
    <source>
        <dbReference type="SAM" id="Phobius"/>
    </source>
</evidence>
<organism evidence="3 4">
    <name type="scientific">Fodinibius salsisoli</name>
    <dbReference type="NCBI Taxonomy" id="2820877"/>
    <lineage>
        <taxon>Bacteria</taxon>
        <taxon>Pseudomonadati</taxon>
        <taxon>Balneolota</taxon>
        <taxon>Balneolia</taxon>
        <taxon>Balneolales</taxon>
        <taxon>Balneolaceae</taxon>
        <taxon>Fodinibius</taxon>
    </lineage>
</organism>
<dbReference type="InterPro" id="IPR021309">
    <property type="entry name" value="YgaP-like_TM"/>
</dbReference>
<comment type="caution">
    <text evidence="3">The sequence shown here is derived from an EMBL/GenBank/DDBJ whole genome shotgun (WGS) entry which is preliminary data.</text>
</comment>